<sequence>MEEMVHGLELSGVNFIWVVRFPEGKKIRVEEELPEGFLERVGERGMVVEGWAPQGRVLEHSSVGGFVSHCGWSSVMEGIKFGVPIIAMPMHLDQAFNARMVEEVEVGDEVVREKDGRLKREEVARGIRKVVLEKNGKELRRKAKEMSEKMKKSGDEEINGQVEELVKLCRP</sequence>
<dbReference type="GO" id="GO:0016138">
    <property type="term" value="P:glycoside biosynthetic process"/>
    <property type="evidence" value="ECO:0007669"/>
    <property type="project" value="UniProtKB-ARBA"/>
</dbReference>
<proteinExistence type="inferred from homology"/>
<evidence type="ECO:0000256" key="3">
    <source>
        <dbReference type="ARBA" id="ARBA00022679"/>
    </source>
</evidence>
<reference evidence="5 6" key="1">
    <citation type="submission" date="2024-02" db="EMBL/GenBank/DDBJ databases">
        <authorList>
            <person name="Vignale AGUSTIN F."/>
            <person name="Sosa J E."/>
            <person name="Modenutti C."/>
        </authorList>
    </citation>
    <scope>NUCLEOTIDE SEQUENCE [LARGE SCALE GENOMIC DNA]</scope>
</reference>
<evidence type="ECO:0000256" key="2">
    <source>
        <dbReference type="ARBA" id="ARBA00022676"/>
    </source>
</evidence>
<keyword evidence="6" id="KW-1185">Reference proteome</keyword>
<dbReference type="InterPro" id="IPR002213">
    <property type="entry name" value="UDP_glucos_trans"/>
</dbReference>
<comment type="caution">
    <text evidence="5">The sequence shown here is derived from an EMBL/GenBank/DDBJ whole genome shotgun (WGS) entry which is preliminary data.</text>
</comment>
<evidence type="ECO:0000313" key="5">
    <source>
        <dbReference type="EMBL" id="CAK9134782.1"/>
    </source>
</evidence>
<evidence type="ECO:0000256" key="1">
    <source>
        <dbReference type="ARBA" id="ARBA00009995"/>
    </source>
</evidence>
<dbReference type="PANTHER" id="PTHR48044">
    <property type="entry name" value="GLYCOSYLTRANSFERASE"/>
    <property type="match status" value="1"/>
</dbReference>
<dbReference type="GO" id="GO:0008194">
    <property type="term" value="F:UDP-glycosyltransferase activity"/>
    <property type="evidence" value="ECO:0007669"/>
    <property type="project" value="UniProtKB-ARBA"/>
</dbReference>
<dbReference type="Proteomes" id="UP001642360">
    <property type="component" value="Unassembled WGS sequence"/>
</dbReference>
<organism evidence="5 6">
    <name type="scientific">Ilex paraguariensis</name>
    <name type="common">yerba mate</name>
    <dbReference type="NCBI Taxonomy" id="185542"/>
    <lineage>
        <taxon>Eukaryota</taxon>
        <taxon>Viridiplantae</taxon>
        <taxon>Streptophyta</taxon>
        <taxon>Embryophyta</taxon>
        <taxon>Tracheophyta</taxon>
        <taxon>Spermatophyta</taxon>
        <taxon>Magnoliopsida</taxon>
        <taxon>eudicotyledons</taxon>
        <taxon>Gunneridae</taxon>
        <taxon>Pentapetalae</taxon>
        <taxon>asterids</taxon>
        <taxon>campanulids</taxon>
        <taxon>Aquifoliales</taxon>
        <taxon>Aquifoliaceae</taxon>
        <taxon>Ilex</taxon>
    </lineage>
</organism>
<gene>
    <name evidence="5" type="ORF">ILEXP_LOCUS1708</name>
</gene>
<dbReference type="EMBL" id="CAUOFW020000570">
    <property type="protein sequence ID" value="CAK9134782.1"/>
    <property type="molecule type" value="Genomic_DNA"/>
</dbReference>
<keyword evidence="2 4" id="KW-0328">Glycosyltransferase</keyword>
<dbReference type="InterPro" id="IPR035595">
    <property type="entry name" value="UDP_glycos_trans_CS"/>
</dbReference>
<dbReference type="SUPFAM" id="SSF53756">
    <property type="entry name" value="UDP-Glycosyltransferase/glycogen phosphorylase"/>
    <property type="match status" value="1"/>
</dbReference>
<dbReference type="AlphaFoldDB" id="A0ABC8QQV7"/>
<dbReference type="FunFam" id="3.40.50.2000:FF:000060">
    <property type="entry name" value="Glycosyltransferase"/>
    <property type="match status" value="1"/>
</dbReference>
<comment type="similarity">
    <text evidence="1 4">Belongs to the UDP-glycosyltransferase family.</text>
</comment>
<dbReference type="CDD" id="cd03784">
    <property type="entry name" value="GT1_Gtf-like"/>
    <property type="match status" value="1"/>
</dbReference>
<dbReference type="Gene3D" id="3.40.50.2000">
    <property type="entry name" value="Glycogen Phosphorylase B"/>
    <property type="match status" value="1"/>
</dbReference>
<dbReference type="PROSITE" id="PS00375">
    <property type="entry name" value="UDPGT"/>
    <property type="match status" value="1"/>
</dbReference>
<keyword evidence="3 4" id="KW-0808">Transferase</keyword>
<evidence type="ECO:0000256" key="4">
    <source>
        <dbReference type="RuleBase" id="RU003718"/>
    </source>
</evidence>
<protein>
    <submittedName>
        <fullName evidence="5">Uncharacterized protein</fullName>
    </submittedName>
</protein>
<dbReference type="PANTHER" id="PTHR48044:SF29">
    <property type="entry name" value="GLYCOSYLTRANSFERASE"/>
    <property type="match status" value="1"/>
</dbReference>
<dbReference type="Pfam" id="PF00201">
    <property type="entry name" value="UDPGT"/>
    <property type="match status" value="1"/>
</dbReference>
<evidence type="ECO:0000313" key="6">
    <source>
        <dbReference type="Proteomes" id="UP001642360"/>
    </source>
</evidence>
<name>A0ABC8QQV7_9AQUA</name>
<accession>A0ABC8QQV7</accession>